<evidence type="ECO:0000313" key="1">
    <source>
        <dbReference type="EMBL" id="MCY0387813.1"/>
    </source>
</evidence>
<dbReference type="RefSeq" id="WP_267847526.1">
    <property type="nucleotide sequence ID" value="NZ_JAPMXC010000001.1"/>
</dbReference>
<dbReference type="EMBL" id="JAPMXC010000001">
    <property type="protein sequence ID" value="MCY0387813.1"/>
    <property type="molecule type" value="Genomic_DNA"/>
</dbReference>
<dbReference type="Proteomes" id="UP001082899">
    <property type="component" value="Unassembled WGS sequence"/>
</dbReference>
<evidence type="ECO:0000313" key="2">
    <source>
        <dbReference type="Proteomes" id="UP001082899"/>
    </source>
</evidence>
<accession>A0ABT3ZPD8</accession>
<reference evidence="1" key="1">
    <citation type="submission" date="2022-11" db="EMBL/GenBank/DDBJ databases">
        <title>Robbsia betulipollinis sp. nov., isolated from pollen of birch (Betula pendula).</title>
        <authorList>
            <person name="Shi H."/>
            <person name="Ambika Manirajan B."/>
            <person name="Ratering S."/>
            <person name="Geissler-Plaum R."/>
            <person name="Schnell S."/>
        </authorList>
    </citation>
    <scope>NUCLEOTIDE SEQUENCE</scope>
    <source>
        <strain evidence="1">Bb-Pol-6</strain>
    </source>
</reference>
<comment type="caution">
    <text evidence="1">The sequence shown here is derived from an EMBL/GenBank/DDBJ whole genome shotgun (WGS) entry which is preliminary data.</text>
</comment>
<proteinExistence type="predicted"/>
<keyword evidence="2" id="KW-1185">Reference proteome</keyword>
<gene>
    <name evidence="1" type="ORF">OVY01_11325</name>
</gene>
<organism evidence="1 2">
    <name type="scientific">Robbsia betulipollinis</name>
    <dbReference type="NCBI Taxonomy" id="2981849"/>
    <lineage>
        <taxon>Bacteria</taxon>
        <taxon>Pseudomonadati</taxon>
        <taxon>Pseudomonadota</taxon>
        <taxon>Betaproteobacteria</taxon>
        <taxon>Burkholderiales</taxon>
        <taxon>Burkholderiaceae</taxon>
        <taxon>Robbsia</taxon>
    </lineage>
</organism>
<name>A0ABT3ZPD8_9BURK</name>
<protein>
    <submittedName>
        <fullName evidence="1">Uncharacterized protein</fullName>
    </submittedName>
</protein>
<sequence>MRCLPCQALTGQPVATPPHASLVETGRRPYKTAGWIGGEEAIYRCGVCHEEMGRDTDVFDPFSVWVNR</sequence>